<dbReference type="EMBL" id="JAEHOC010000092">
    <property type="protein sequence ID" value="KAG2422852.1"/>
    <property type="molecule type" value="Genomic_DNA"/>
</dbReference>
<dbReference type="GO" id="GO:0046513">
    <property type="term" value="P:ceramide biosynthetic process"/>
    <property type="evidence" value="ECO:0007669"/>
    <property type="project" value="TreeGrafter"/>
</dbReference>
<evidence type="ECO:0000313" key="1">
    <source>
        <dbReference type="EMBL" id="KAG2422852.1"/>
    </source>
</evidence>
<dbReference type="GO" id="GO:0016020">
    <property type="term" value="C:membrane"/>
    <property type="evidence" value="ECO:0007669"/>
    <property type="project" value="TreeGrafter"/>
</dbReference>
<dbReference type="AlphaFoldDB" id="A0A835SDR0"/>
<dbReference type="GO" id="GO:0004620">
    <property type="term" value="F:phospholipase activity"/>
    <property type="evidence" value="ECO:0007669"/>
    <property type="project" value="TreeGrafter"/>
</dbReference>
<proteinExistence type="predicted"/>
<sequence>MEAADCLTSCEWKRLTPDLVRRIAESPTLHPNEVSTGLRLVDRDTAAALRDQYSVIRLGQKQTDPSEPHRAQQPWPAPAFVAHWGRPEPWRALTLPQRRRLLCLAASSGHAGSLDAALAHAGCALKSDVLSAAAAAGSLAACERLLGEGDFREASMAVEAAGQGGHMQVLQLLLKRADRGARAALYAVAVRGACAGGQGHVLAWMQDTHGFRPKARHALLAAESGQAAILEALLPQVEPEFAPAAPQQQQQQPLAADAHRRQESFRLLCAIALGCPLAVLQRHYDRLWSWSSAQQPTAQQQGPGLGAAGAGRGWAERQRDRLLMAAAASSTPDWAQKVDFLRSVWGPEVTAEAAASVGGAHELWHVLFGRADCLARLQHLHAAGVSLQSPVLPQYAAGGGQADALAFLWDEAGVSPAAPGDDCMCGAQCGEPAVLRFLHGRGFRLTALRAEREAQAGASDATLTFLAEVAVDAGAGGAGAPDSELAARGCWSRAFCNAAENGAGLAALAALRARGAAVDLEAVAMGGSEEALGWAAAELETEGGVLQAALSVAQQERVQRSGNTAAVEWLTARRLLRP</sequence>
<comment type="caution">
    <text evidence="1">The sequence shown here is derived from an EMBL/GenBank/DDBJ whole genome shotgun (WGS) entry which is preliminary data.</text>
</comment>
<keyword evidence="2" id="KW-1185">Reference proteome</keyword>
<organism evidence="1 2">
    <name type="scientific">Chlamydomonas incerta</name>
    <dbReference type="NCBI Taxonomy" id="51695"/>
    <lineage>
        <taxon>Eukaryota</taxon>
        <taxon>Viridiplantae</taxon>
        <taxon>Chlorophyta</taxon>
        <taxon>core chlorophytes</taxon>
        <taxon>Chlorophyceae</taxon>
        <taxon>CS clade</taxon>
        <taxon>Chlamydomonadales</taxon>
        <taxon>Chlamydomonadaceae</taxon>
        <taxon>Chlamydomonas</taxon>
    </lineage>
</organism>
<dbReference type="GO" id="GO:0005783">
    <property type="term" value="C:endoplasmic reticulum"/>
    <property type="evidence" value="ECO:0007669"/>
    <property type="project" value="TreeGrafter"/>
</dbReference>
<dbReference type="Proteomes" id="UP000650467">
    <property type="component" value="Unassembled WGS sequence"/>
</dbReference>
<gene>
    <name evidence="1" type="ORF">HXX76_011666</name>
</gene>
<name>A0A835SDR0_CHLIN</name>
<dbReference type="PANTHER" id="PTHR12393">
    <property type="entry name" value="SPHINGOMYELIN PHOSPHODIESTERASE RELATED"/>
    <property type="match status" value="1"/>
</dbReference>
<dbReference type="OrthoDB" id="63514at2759"/>
<dbReference type="GO" id="GO:0030149">
    <property type="term" value="P:sphingolipid catabolic process"/>
    <property type="evidence" value="ECO:0007669"/>
    <property type="project" value="TreeGrafter"/>
</dbReference>
<dbReference type="GO" id="GO:0071944">
    <property type="term" value="C:cell periphery"/>
    <property type="evidence" value="ECO:0007669"/>
    <property type="project" value="TreeGrafter"/>
</dbReference>
<dbReference type="PANTHER" id="PTHR12393:SF6">
    <property type="entry name" value="SPHINGOMYELIN PHOSPHODIESTERASE 2"/>
    <property type="match status" value="1"/>
</dbReference>
<reference evidence="1" key="1">
    <citation type="journal article" date="2020" name="bioRxiv">
        <title>Comparative genomics of Chlamydomonas.</title>
        <authorList>
            <person name="Craig R.J."/>
            <person name="Hasan A.R."/>
            <person name="Ness R.W."/>
            <person name="Keightley P.D."/>
        </authorList>
    </citation>
    <scope>NUCLEOTIDE SEQUENCE</scope>
    <source>
        <strain evidence="1">SAG 7.73</strain>
    </source>
</reference>
<accession>A0A835SDR0</accession>
<evidence type="ECO:0000313" key="2">
    <source>
        <dbReference type="Proteomes" id="UP000650467"/>
    </source>
</evidence>
<protein>
    <submittedName>
        <fullName evidence="1">Uncharacterized protein</fullName>
    </submittedName>
</protein>